<sequence>METMDLLIQGGQVFNSYRKRFGAADIVIDAGRIVFVGDAGPLGLEYRHTVAAAGKTIVPGLIDIHMHIESSMATPRAFAAAIIGHGVTTIVAEPHEMANVFGLAGVRAMLAAGKGAAVDIFCAAPSSVPSTAPEFETTGGTIGQTELAELLADERVICLGEVMNCYDIIHGTETKTQRLLEFFRKNRPGLPIEGHCAKVAGMGLAKVLAAGVGSDHTQQTVASLAEKIAAGMFIEIQEKSLTPEIVTYLVANQLYEHIALVTDDVMADKLVREGHLDRLIRKAVALGMPLEEALYCATYTPARRMNRNDRGSIAPGKIADLVILADRETFTIESVYKNGVAVYGAGDPIRTAVPEPPAPFPESFYRSIRRGPISAADLRIPAPSAAGTVSCRVIGVRDGTTATDEIIAAVGVRDGYLDWEHSPYCLIAVFERYGKDNAIGLGLVTGDTIQRGAVATSYAHDHHNILAVGQNPADLVRAVNAVIGSQGGYYAVEDGRVLAGIELPIGGILSGKDMESIGRELAAVTAALRHLGYRHVNPVMSLSTNSLPVSPLLKITDRGLIRFDQRKLVNLFVEEF</sequence>
<evidence type="ECO:0000256" key="2">
    <source>
        <dbReference type="ARBA" id="ARBA00012782"/>
    </source>
</evidence>
<dbReference type="Pfam" id="PF01979">
    <property type="entry name" value="Amidohydro_1"/>
    <property type="match status" value="1"/>
</dbReference>
<dbReference type="SUPFAM" id="SSF51556">
    <property type="entry name" value="Metallo-dependent hydrolases"/>
    <property type="match status" value="1"/>
</dbReference>
<dbReference type="AlphaFoldDB" id="A0A4R1S8C9"/>
<keyword evidence="10" id="KW-1185">Reference proteome</keyword>
<dbReference type="InterPro" id="IPR032466">
    <property type="entry name" value="Metal_Hydrolase"/>
</dbReference>
<comment type="catalytic activity">
    <reaction evidence="5 6">
        <text>adenine + H2O + H(+) = hypoxanthine + NH4(+)</text>
        <dbReference type="Rhea" id="RHEA:23688"/>
        <dbReference type="ChEBI" id="CHEBI:15377"/>
        <dbReference type="ChEBI" id="CHEBI:15378"/>
        <dbReference type="ChEBI" id="CHEBI:16708"/>
        <dbReference type="ChEBI" id="CHEBI:17368"/>
        <dbReference type="ChEBI" id="CHEBI:28938"/>
        <dbReference type="EC" id="3.5.4.2"/>
    </reaction>
</comment>
<comment type="cofactor">
    <cofactor evidence="6">
        <name>Mn(2+)</name>
        <dbReference type="ChEBI" id="CHEBI:29035"/>
    </cofactor>
</comment>
<dbReference type="Pfam" id="PF13382">
    <property type="entry name" value="Adenine_deam_C"/>
    <property type="match status" value="1"/>
</dbReference>
<dbReference type="PANTHER" id="PTHR11113:SF2">
    <property type="entry name" value="ADENINE DEAMINASE"/>
    <property type="match status" value="1"/>
</dbReference>
<organism evidence="9 10">
    <name type="scientific">Hydrogenispora ethanolica</name>
    <dbReference type="NCBI Taxonomy" id="1082276"/>
    <lineage>
        <taxon>Bacteria</taxon>
        <taxon>Bacillati</taxon>
        <taxon>Bacillota</taxon>
        <taxon>Hydrogenispora</taxon>
    </lineage>
</organism>
<comment type="caution">
    <text evidence="9">The sequence shown here is derived from an EMBL/GenBank/DDBJ whole genome shotgun (WGS) entry which is preliminary data.</text>
</comment>
<dbReference type="SUPFAM" id="SSF51338">
    <property type="entry name" value="Composite domain of metallo-dependent hydrolases"/>
    <property type="match status" value="1"/>
</dbReference>
<dbReference type="InterPro" id="IPR011059">
    <property type="entry name" value="Metal-dep_hydrolase_composite"/>
</dbReference>
<evidence type="ECO:0000313" key="9">
    <source>
        <dbReference type="EMBL" id="TCL75150.1"/>
    </source>
</evidence>
<gene>
    <name evidence="6" type="primary">ade</name>
    <name evidence="9" type="ORF">EDC14_100381</name>
</gene>
<dbReference type="InterPro" id="IPR026912">
    <property type="entry name" value="Adenine_deam_C"/>
</dbReference>
<dbReference type="InterPro" id="IPR006680">
    <property type="entry name" value="Amidohydro-rel"/>
</dbReference>
<dbReference type="HAMAP" id="MF_01518">
    <property type="entry name" value="Adenine_deamin"/>
    <property type="match status" value="1"/>
</dbReference>
<feature type="domain" description="Amidohydrolase-related" evidence="7">
    <location>
        <begin position="56"/>
        <end position="342"/>
    </location>
</feature>
<evidence type="ECO:0000256" key="4">
    <source>
        <dbReference type="ARBA" id="ARBA00023211"/>
    </source>
</evidence>
<evidence type="ECO:0000256" key="1">
    <source>
        <dbReference type="ARBA" id="ARBA00006773"/>
    </source>
</evidence>
<reference evidence="9 10" key="1">
    <citation type="submission" date="2019-03" db="EMBL/GenBank/DDBJ databases">
        <title>Genomic Encyclopedia of Type Strains, Phase IV (KMG-IV): sequencing the most valuable type-strain genomes for metagenomic binning, comparative biology and taxonomic classification.</title>
        <authorList>
            <person name="Goeker M."/>
        </authorList>
    </citation>
    <scope>NUCLEOTIDE SEQUENCE [LARGE SCALE GENOMIC DNA]</scope>
    <source>
        <strain evidence="9 10">LX-B</strain>
    </source>
</reference>
<dbReference type="GO" id="GO:0000034">
    <property type="term" value="F:adenine deaminase activity"/>
    <property type="evidence" value="ECO:0007669"/>
    <property type="project" value="UniProtKB-UniRule"/>
</dbReference>
<accession>A0A4R1S8C9</accession>
<evidence type="ECO:0000259" key="8">
    <source>
        <dbReference type="Pfam" id="PF13382"/>
    </source>
</evidence>
<evidence type="ECO:0000256" key="5">
    <source>
        <dbReference type="ARBA" id="ARBA00047720"/>
    </source>
</evidence>
<dbReference type="GO" id="GO:0006146">
    <property type="term" value="P:adenine catabolic process"/>
    <property type="evidence" value="ECO:0007669"/>
    <property type="project" value="InterPro"/>
</dbReference>
<evidence type="ECO:0000313" key="10">
    <source>
        <dbReference type="Proteomes" id="UP000295008"/>
    </source>
</evidence>
<evidence type="ECO:0000259" key="7">
    <source>
        <dbReference type="Pfam" id="PF01979"/>
    </source>
</evidence>
<dbReference type="EMBL" id="SLUN01000003">
    <property type="protein sequence ID" value="TCL75150.1"/>
    <property type="molecule type" value="Genomic_DNA"/>
</dbReference>
<dbReference type="InterPro" id="IPR006679">
    <property type="entry name" value="Adenine_deam"/>
</dbReference>
<keyword evidence="3 6" id="KW-0378">Hydrolase</keyword>
<dbReference type="Gene3D" id="3.20.20.140">
    <property type="entry name" value="Metal-dependent hydrolases"/>
    <property type="match status" value="1"/>
</dbReference>
<dbReference type="PANTHER" id="PTHR11113">
    <property type="entry name" value="N-ACETYLGLUCOSAMINE-6-PHOSPHATE DEACETYLASE"/>
    <property type="match status" value="1"/>
</dbReference>
<dbReference type="EC" id="3.5.4.2" evidence="2 6"/>
<evidence type="ECO:0000256" key="6">
    <source>
        <dbReference type="HAMAP-Rule" id="MF_01518"/>
    </source>
</evidence>
<name>A0A4R1S8C9_HYDET</name>
<feature type="domain" description="Adenine deaminase C-terminal" evidence="8">
    <location>
        <begin position="401"/>
        <end position="565"/>
    </location>
</feature>
<dbReference type="Gene3D" id="2.30.40.10">
    <property type="entry name" value="Urease, subunit C, domain 1"/>
    <property type="match status" value="1"/>
</dbReference>
<proteinExistence type="inferred from homology"/>
<comment type="similarity">
    <text evidence="1 6">Belongs to the metallo-dependent hydrolases superfamily. Adenine deaminase family.</text>
</comment>
<keyword evidence="4 6" id="KW-0464">Manganese</keyword>
<evidence type="ECO:0000256" key="3">
    <source>
        <dbReference type="ARBA" id="ARBA00022801"/>
    </source>
</evidence>
<dbReference type="Proteomes" id="UP000295008">
    <property type="component" value="Unassembled WGS sequence"/>
</dbReference>
<protein>
    <recommendedName>
        <fullName evidence="2 6">Adenine deaminase</fullName>
        <shortName evidence="6">Adenase</shortName>
        <shortName evidence="6">Adenine aminase</shortName>
        <ecNumber evidence="2 6">3.5.4.2</ecNumber>
    </recommendedName>
</protein>